<dbReference type="EMBL" id="FMZF01000007">
    <property type="protein sequence ID" value="SDD34923.1"/>
    <property type="molecule type" value="Genomic_DNA"/>
</dbReference>
<dbReference type="AlphaFoldDB" id="A0A1G6U0T0"/>
<proteinExistence type="predicted"/>
<sequence>MHDDPEGEAPWALQLVARVEKGAPPTRTAVCAAAAVAVVRLLADERVRPGGEWHPQVRRWTDGRIRKHCRRARGVAWQRVAELPGVTVAVDGAEVRALVPTALDALPREVARLQLSGSELEDPDALPLVEPVPGGPVVVSLCPAPFLPLGKAAAAAGHAAQVTALRMPADRLAAWSGAGFPVLVEHPDTGRWSRLRPTAPVQIVDAGFTVVAPGTCTALARWA</sequence>
<gene>
    <name evidence="1" type="ORF">SAMN05660690_3999</name>
</gene>
<dbReference type="OrthoDB" id="5184773at2"/>
<protein>
    <submittedName>
        <fullName evidence="1">Uncharacterized protein</fullName>
    </submittedName>
</protein>
<dbReference type="RefSeq" id="WP_139173765.1">
    <property type="nucleotide sequence ID" value="NZ_FMZF01000007.1"/>
</dbReference>
<dbReference type="InterPro" id="IPR023476">
    <property type="entry name" value="Pep_tRNA_hydro_II_dom_sf"/>
</dbReference>
<dbReference type="SUPFAM" id="SSF102462">
    <property type="entry name" value="Peptidyl-tRNA hydrolase II"/>
    <property type="match status" value="1"/>
</dbReference>
<accession>A0A1G6U0T0</accession>
<reference evidence="2" key="1">
    <citation type="submission" date="2016-10" db="EMBL/GenBank/DDBJ databases">
        <authorList>
            <person name="Varghese N."/>
            <person name="Submissions S."/>
        </authorList>
    </citation>
    <scope>NUCLEOTIDE SEQUENCE [LARGE SCALE GENOMIC DNA]</scope>
    <source>
        <strain evidence="2">DSM 45421</strain>
    </source>
</reference>
<keyword evidence="2" id="KW-1185">Reference proteome</keyword>
<name>A0A1G6U0T0_9ACTN</name>
<evidence type="ECO:0000313" key="1">
    <source>
        <dbReference type="EMBL" id="SDD34923.1"/>
    </source>
</evidence>
<dbReference type="STRING" id="1190417.SAMN05660690_3999"/>
<evidence type="ECO:0000313" key="2">
    <source>
        <dbReference type="Proteomes" id="UP000199416"/>
    </source>
</evidence>
<organism evidence="1 2">
    <name type="scientific">Geodermatophilus telluris</name>
    <dbReference type="NCBI Taxonomy" id="1190417"/>
    <lineage>
        <taxon>Bacteria</taxon>
        <taxon>Bacillati</taxon>
        <taxon>Actinomycetota</taxon>
        <taxon>Actinomycetes</taxon>
        <taxon>Geodermatophilales</taxon>
        <taxon>Geodermatophilaceae</taxon>
        <taxon>Geodermatophilus</taxon>
    </lineage>
</organism>
<dbReference type="Proteomes" id="UP000199416">
    <property type="component" value="Unassembled WGS sequence"/>
</dbReference>